<gene>
    <name evidence="6" type="ORF">GCM10022288_09120</name>
</gene>
<dbReference type="Gene3D" id="3.40.50.10860">
    <property type="entry name" value="Leucine Dehydrogenase, chain A, domain 1"/>
    <property type="match status" value="1"/>
</dbReference>
<dbReference type="Gene3D" id="3.40.50.720">
    <property type="entry name" value="NAD(P)-binding Rossmann-like Domain"/>
    <property type="match status" value="1"/>
</dbReference>
<dbReference type="Pfam" id="PF02812">
    <property type="entry name" value="ELFV_dehydrog_N"/>
    <property type="match status" value="1"/>
</dbReference>
<dbReference type="InterPro" id="IPR036291">
    <property type="entry name" value="NAD(P)-bd_dom_sf"/>
</dbReference>
<dbReference type="SUPFAM" id="SSF53223">
    <property type="entry name" value="Aminoacid dehydrogenase-like, N-terminal domain"/>
    <property type="match status" value="1"/>
</dbReference>
<dbReference type="CDD" id="cd01076">
    <property type="entry name" value="NAD_bind_1_Glu_DH"/>
    <property type="match status" value="1"/>
</dbReference>
<evidence type="ECO:0000313" key="6">
    <source>
        <dbReference type="EMBL" id="GAA4186108.1"/>
    </source>
</evidence>
<dbReference type="PRINTS" id="PR00082">
    <property type="entry name" value="GLFDHDRGNASE"/>
</dbReference>
<dbReference type="InterPro" id="IPR046346">
    <property type="entry name" value="Aminoacid_DH-like_N_sf"/>
</dbReference>
<dbReference type="PANTHER" id="PTHR11606">
    <property type="entry name" value="GLUTAMATE DEHYDROGENASE"/>
    <property type="match status" value="1"/>
</dbReference>
<dbReference type="Proteomes" id="UP001500213">
    <property type="component" value="Unassembled WGS sequence"/>
</dbReference>
<protein>
    <recommendedName>
        <fullName evidence="3">Glutamate dehydrogenase</fullName>
    </recommendedName>
</protein>
<evidence type="ECO:0000256" key="1">
    <source>
        <dbReference type="ARBA" id="ARBA00006382"/>
    </source>
</evidence>
<dbReference type="InterPro" id="IPR006097">
    <property type="entry name" value="Glu/Leu/Phe/Val/Trp_DH_dimer"/>
</dbReference>
<evidence type="ECO:0000256" key="3">
    <source>
        <dbReference type="PIRNR" id="PIRNR000185"/>
    </source>
</evidence>
<proteinExistence type="inferred from homology"/>
<name>A0ABP8AM83_9MICO</name>
<dbReference type="Pfam" id="PF00208">
    <property type="entry name" value="ELFV_dehydrog"/>
    <property type="match status" value="1"/>
</dbReference>
<organism evidence="6 7">
    <name type="scientific">Gryllotalpicola kribbensis</name>
    <dbReference type="NCBI Taxonomy" id="993084"/>
    <lineage>
        <taxon>Bacteria</taxon>
        <taxon>Bacillati</taxon>
        <taxon>Actinomycetota</taxon>
        <taxon>Actinomycetes</taxon>
        <taxon>Micrococcales</taxon>
        <taxon>Microbacteriaceae</taxon>
        <taxon>Gryllotalpicola</taxon>
    </lineage>
</organism>
<dbReference type="PIRSF" id="PIRSF000185">
    <property type="entry name" value="Glu_DH"/>
    <property type="match status" value="1"/>
</dbReference>
<feature type="domain" description="Glutamate/phenylalanine/leucine/valine/L-tryptophan dehydrogenase C-terminal" evidence="5">
    <location>
        <begin position="192"/>
        <end position="422"/>
    </location>
</feature>
<dbReference type="InterPro" id="IPR006095">
    <property type="entry name" value="Glu/Leu/Phe/Val/Trp_DH"/>
</dbReference>
<dbReference type="InterPro" id="IPR033524">
    <property type="entry name" value="Glu/Leu/Phe/Val_DH_AS"/>
</dbReference>
<evidence type="ECO:0000256" key="4">
    <source>
        <dbReference type="RuleBase" id="RU004417"/>
    </source>
</evidence>
<evidence type="ECO:0000313" key="7">
    <source>
        <dbReference type="Proteomes" id="UP001500213"/>
    </source>
</evidence>
<dbReference type="PANTHER" id="PTHR11606:SF13">
    <property type="entry name" value="GLUTAMATE DEHYDROGENASE 1, MITOCHONDRIAL"/>
    <property type="match status" value="1"/>
</dbReference>
<dbReference type="RefSeq" id="WP_344774267.1">
    <property type="nucleotide sequence ID" value="NZ_BAABBX010000005.1"/>
</dbReference>
<accession>A0ABP8AM83</accession>
<sequence>MSLITAGETHHAATSPLDAARHQLREAAEHLGLSEPEARALATPRRELTVTIPLRRDDGSLENFTGYRVQHNLSRGPAKGGIRYSPMVNIDEVRALAMWMTWKCALLNVPYGGAKGGVTIDPRAYSTAELERVTRRYTSEISHFIGPDRDIPAPDIGTDEQTMAWMLDTFSVAAGHTVLGVVTGKPLELGGSRGRASATSHGLGHITLAALGSLRLDTATATAAIQGFGKVGRDAALFLADAGLNIVAVSDQYGAIHNNAGIDVAALAAHVDATGSVTGFPAADPLPAEQLLELEVTVIIPAAVEGVLTAENAPRVRAPLIVEGANGPTTPEADAILEARGTTVVPDILANAGGVLVSYFEWVQGNQAYWWTEEDVAQRLRSQMLAAWNYLSQRSSRDHRSLRRTATAVAVERVARAHRLRGLYP</sequence>
<dbReference type="SUPFAM" id="SSF51735">
    <property type="entry name" value="NAD(P)-binding Rossmann-fold domains"/>
    <property type="match status" value="1"/>
</dbReference>
<dbReference type="InterPro" id="IPR033922">
    <property type="entry name" value="NAD_bind_Glu_DH"/>
</dbReference>
<dbReference type="InterPro" id="IPR006096">
    <property type="entry name" value="Glu/Leu/Phe/Val/Trp_DH_C"/>
</dbReference>
<dbReference type="EMBL" id="BAABBX010000005">
    <property type="protein sequence ID" value="GAA4186108.1"/>
    <property type="molecule type" value="Genomic_DNA"/>
</dbReference>
<evidence type="ECO:0000256" key="2">
    <source>
        <dbReference type="ARBA" id="ARBA00023002"/>
    </source>
</evidence>
<dbReference type="PROSITE" id="PS00074">
    <property type="entry name" value="GLFV_DEHYDROGENASE"/>
    <property type="match status" value="1"/>
</dbReference>
<dbReference type="InterPro" id="IPR014362">
    <property type="entry name" value="Glu_DH"/>
</dbReference>
<keyword evidence="2 3" id="KW-0560">Oxidoreductase</keyword>
<reference evidence="7" key="1">
    <citation type="journal article" date="2019" name="Int. J. Syst. Evol. Microbiol.">
        <title>The Global Catalogue of Microorganisms (GCM) 10K type strain sequencing project: providing services to taxonomists for standard genome sequencing and annotation.</title>
        <authorList>
            <consortium name="The Broad Institute Genomics Platform"/>
            <consortium name="The Broad Institute Genome Sequencing Center for Infectious Disease"/>
            <person name="Wu L."/>
            <person name="Ma J."/>
        </authorList>
    </citation>
    <scope>NUCLEOTIDE SEQUENCE [LARGE SCALE GENOMIC DNA]</scope>
    <source>
        <strain evidence="7">JCM 17593</strain>
    </source>
</reference>
<comment type="caution">
    <text evidence="6">The sequence shown here is derived from an EMBL/GenBank/DDBJ whole genome shotgun (WGS) entry which is preliminary data.</text>
</comment>
<keyword evidence="7" id="KW-1185">Reference proteome</keyword>
<comment type="similarity">
    <text evidence="1 3 4">Belongs to the Glu/Leu/Phe/Val dehydrogenases family.</text>
</comment>
<dbReference type="SMART" id="SM00839">
    <property type="entry name" value="ELFV_dehydrog"/>
    <property type="match status" value="1"/>
</dbReference>
<evidence type="ECO:0000259" key="5">
    <source>
        <dbReference type="SMART" id="SM00839"/>
    </source>
</evidence>